<dbReference type="VEuPathDB" id="GiardiaDB:GL50581_3205"/>
<gene>
    <name evidence="3" type="ORF">DHA2_153042</name>
</gene>
<dbReference type="InterPro" id="IPR019734">
    <property type="entry name" value="TPR_rpt"/>
</dbReference>
<evidence type="ECO:0000313" key="3">
    <source>
        <dbReference type="EMBL" id="ESU36695.1"/>
    </source>
</evidence>
<dbReference type="VEuPathDB" id="GiardiaDB:GL50803_006010"/>
<keyword evidence="1" id="KW-0802">TPR repeat</keyword>
<comment type="caution">
    <text evidence="3">The sequence shown here is derived from an EMBL/GenBank/DDBJ whole genome shotgun (WGS) entry which is preliminary data.</text>
</comment>
<dbReference type="VEuPathDB" id="GiardiaDB:QR46_4393"/>
<protein>
    <submittedName>
        <fullName evidence="3">Putative TPR repeat family protein</fullName>
    </submittedName>
</protein>
<evidence type="ECO:0000313" key="4">
    <source>
        <dbReference type="Proteomes" id="UP000018320"/>
    </source>
</evidence>
<name>V6TIF3_GIAIN</name>
<feature type="compositionally biased region" description="Polar residues" evidence="2">
    <location>
        <begin position="726"/>
        <end position="739"/>
    </location>
</feature>
<reference evidence="4" key="1">
    <citation type="submission" date="2012-02" db="EMBL/GenBank/DDBJ databases">
        <title>Genome sequencing of Giardia lamblia Genotypes A2 and B isolates (DH and GS) and comparative analysis with the genomes of Genotypes A1 and E (WB and Pig).</title>
        <authorList>
            <person name="Adam R."/>
            <person name="Dahlstrom E."/>
            <person name="Martens C."/>
            <person name="Bruno D."/>
            <person name="Barbian K."/>
            <person name="Porcella S.F."/>
            <person name="Nash T."/>
        </authorList>
    </citation>
    <scope>NUCLEOTIDE SEQUENCE</scope>
    <source>
        <strain evidence="4">DH</strain>
    </source>
</reference>
<feature type="compositionally biased region" description="Basic residues" evidence="2">
    <location>
        <begin position="484"/>
        <end position="493"/>
    </location>
</feature>
<reference evidence="3 4" key="2">
    <citation type="journal article" date="2013" name="Genome Biol. Evol.">
        <title>Genome sequencing of Giardia lamblia genotypes A2 and B isolates (DH and GS) and comparative analysis with the genomes of genotypes A1 and E (WB and Pig).</title>
        <authorList>
            <person name="Adam R.D."/>
            <person name="Dahlstrom E.W."/>
            <person name="Martens C.A."/>
            <person name="Bruno D.P."/>
            <person name="Barbian K.D."/>
            <person name="Ricklefs S.M."/>
            <person name="Hernandez M.M."/>
            <person name="Narla N.P."/>
            <person name="Patel R.B."/>
            <person name="Porcella S.F."/>
            <person name="Nash T.E."/>
        </authorList>
    </citation>
    <scope>NUCLEOTIDE SEQUENCE [LARGE SCALE GENOMIC DNA]</scope>
    <source>
        <strain evidence="3 4">DH</strain>
    </source>
</reference>
<feature type="compositionally biased region" description="Basic and acidic residues" evidence="2">
    <location>
        <begin position="1343"/>
        <end position="1352"/>
    </location>
</feature>
<dbReference type="VEuPathDB" id="GiardiaDB:DHA2_153042"/>
<dbReference type="PROSITE" id="PS50005">
    <property type="entry name" value="TPR"/>
    <property type="match status" value="1"/>
</dbReference>
<evidence type="ECO:0000256" key="1">
    <source>
        <dbReference type="PROSITE-ProRule" id="PRU00339"/>
    </source>
</evidence>
<feature type="region of interest" description="Disordered" evidence="2">
    <location>
        <begin position="388"/>
        <end position="409"/>
    </location>
</feature>
<accession>V6TIF3</accession>
<evidence type="ECO:0000256" key="2">
    <source>
        <dbReference type="SAM" id="MobiDB-lite"/>
    </source>
</evidence>
<feature type="region of interest" description="Disordered" evidence="2">
    <location>
        <begin position="688"/>
        <end position="758"/>
    </location>
</feature>
<feature type="compositionally biased region" description="Polar residues" evidence="2">
    <location>
        <begin position="463"/>
        <end position="483"/>
    </location>
</feature>
<feature type="compositionally biased region" description="Polar residues" evidence="2">
    <location>
        <begin position="1328"/>
        <end position="1339"/>
    </location>
</feature>
<dbReference type="Gene3D" id="1.25.40.10">
    <property type="entry name" value="Tetratricopeptide repeat domain"/>
    <property type="match status" value="1"/>
</dbReference>
<dbReference type="SUPFAM" id="SSF48452">
    <property type="entry name" value="TPR-like"/>
    <property type="match status" value="1"/>
</dbReference>
<feature type="region of interest" description="Disordered" evidence="2">
    <location>
        <begin position="1328"/>
        <end position="1352"/>
    </location>
</feature>
<sequence length="1352" mass="148554">MSNLEQQCNNLLAQAQTMLLRDRWSNAYSAFVEAFTLAEAHYREAPLYRKIGTAVCYRVFKAYLYGAMGLVKLREGAFQEAIEQFAKGVALCPHDSLLQRAVLANLQLGFISEAHRYLRMLHHPPITNDNLIFSLSYEIHVPSSEIYSLEALLYMHLRDIDRAISSCLTGMSILAEEVRTSSLGTTHHSLSDLNAENPRAHTIKNNDSPQQTAFQKRLCMHCLSLCETMRMAAEMGLGVPYLVSGSLELVLESLFPTLPNGVVEGNRILDFSLLSNLAFMTLLDNDGDPTLPGRGVTLPEMLVTIFSMSFKCTSDVLAIPLKITPFLSLNVFTDTIQTELASYSEAYRKAIIDHGVALLDRRYLIIQPAALSRYVEKTYGLVHSSVTPVTNGQEHASSRGIQNSTHSISSRRIVSTGVERCPTMAPAPKIVAKVAANTKYRRVIHVPVTRDPLKTTTKHRGISSENHIGSKPLQSIKSTTYSSKHNKQTIRRKGTSIRQVMDRFEGGPADLDSHAVLPIVTRSTKEHREELSFLPHSDAKVASNIKEIDNATQVTLEKISTMDGAMQISPKIYNLYTNNISTCHECSYSTPTFATRRLRDEEDREGVINLHNQVRAINAFRDISLGGMYKSQLEKSMTGTLRERMFIELTLEKLEKDGLEDFSFLKTENLHLINRTILFDGSIAASNPVTSKRRMDSSAVKDSLTSSLLHSSHEPPPQSEKDTHQASHNRTTLSTVSTHSQRERLHTKAVTESTLQNNELASAGSYTDEPSSAELFTQCPSITNCSVTESNYVIAPEATQAQVSVLDRKQVPFRSISKNHIKKLVAKSSKKASISRNAAYQQLKEENRLGIVADDIENKSSDDLDAEELIKKRSKLYMLTNSSSTSPSPELILAANELSNRDCLQIVATPIVHSETAALAESILSKKAMLIESLQPNSLFDNAPEVLMAPRGEDAIGTDGNTTTLLRPVSYSSSEDDFLLPLPQQTHPPIDTQLPLQCANNNVCGHRAEVCRPAMSVAVPQPPESFGYLIDTLHIRDISEPTVPDPCMATSTGASTLISTTRLPYSDNLLLKVELDQSTREFNLATVKDSDDASLPTYKGIMHVSVRLGTASKASSGHLSKAILTTSKNAASYNLALVDDECLTIEEKHQSPDHLGTTRTLDGESSDVTNSPLSAHSSSANNATAKGLTLPSNSTGVTVTCSKGNIDNTEYGTLSSTTKRFSIPLSSLRTNIFSDISDTLGQSDRSTNEITSSIPASKTFTTTTHNMAHYPDMMPTSVHLEHKTQSVPKMARAKRRTVPLDAVLNKNTTDIIGVSIKRVGPFSISSMRPSEIQRSSGGHNTALRKETSSTCS</sequence>
<feature type="compositionally biased region" description="Low complexity" evidence="2">
    <location>
        <begin position="1170"/>
        <end position="1183"/>
    </location>
</feature>
<feature type="region of interest" description="Disordered" evidence="2">
    <location>
        <begin position="454"/>
        <end position="493"/>
    </location>
</feature>
<dbReference type="InterPro" id="IPR011990">
    <property type="entry name" value="TPR-like_helical_dom_sf"/>
</dbReference>
<dbReference type="EMBL" id="AHGT01000041">
    <property type="protein sequence ID" value="ESU36695.1"/>
    <property type="molecule type" value="Genomic_DNA"/>
</dbReference>
<dbReference type="SMART" id="SM00028">
    <property type="entry name" value="TPR"/>
    <property type="match status" value="2"/>
</dbReference>
<feature type="repeat" description="TPR" evidence="1">
    <location>
        <begin position="62"/>
        <end position="95"/>
    </location>
</feature>
<dbReference type="Proteomes" id="UP000018320">
    <property type="component" value="Unassembled WGS sequence"/>
</dbReference>
<feature type="region of interest" description="Disordered" evidence="2">
    <location>
        <begin position="1149"/>
        <end position="1194"/>
    </location>
</feature>
<organism evidence="3 4">
    <name type="scientific">Giardia intestinalis</name>
    <name type="common">Giardia lamblia</name>
    <dbReference type="NCBI Taxonomy" id="5741"/>
    <lineage>
        <taxon>Eukaryota</taxon>
        <taxon>Metamonada</taxon>
        <taxon>Diplomonadida</taxon>
        <taxon>Hexamitidae</taxon>
        <taxon>Giardiinae</taxon>
        <taxon>Giardia</taxon>
    </lineage>
</organism>
<proteinExistence type="predicted"/>